<accession>A0A158E385</accession>
<keyword evidence="2" id="KW-1185">Reference proteome</keyword>
<dbReference type="Proteomes" id="UP000054911">
    <property type="component" value="Unassembled WGS sequence"/>
</dbReference>
<gene>
    <name evidence="1" type="ORF">AWB80_07859</name>
</gene>
<dbReference type="GO" id="GO:0000271">
    <property type="term" value="P:polysaccharide biosynthetic process"/>
    <property type="evidence" value="ECO:0007669"/>
    <property type="project" value="InterPro"/>
</dbReference>
<dbReference type="CDD" id="cd16441">
    <property type="entry name" value="beta_Kdo_transferase_KpsS"/>
    <property type="match status" value="1"/>
</dbReference>
<name>A0A158E385_9BURK</name>
<dbReference type="AlphaFoldDB" id="A0A158E385"/>
<dbReference type="InterPro" id="IPR007833">
    <property type="entry name" value="Capsule_polysaccharide_synth"/>
</dbReference>
<dbReference type="GO" id="GO:0015774">
    <property type="term" value="P:polysaccharide transport"/>
    <property type="evidence" value="ECO:0007669"/>
    <property type="project" value="InterPro"/>
</dbReference>
<proteinExistence type="predicted"/>
<sequence>MNSHTRYRRLDQLSRYENLLLLQGPNGPFFRRLALRLTALGARITKVNFNGGDSIFYRDDSAVHYRGTNEEWPAFVRHLIFEREIKAVILFGQWRAMHQTAISIARELGVKIFVFEEGYARPWWITLEEGGVNDASALTTVIPKTLPVFPQIARPERFRFAFSRMALYSLTYFAFGTLARKRYPHYEHHKPFRPRDTLLWVRSAYLKAKHHFGEKRTLGSLLDPYGPDFFLVPLQINTDAQIVHASNWTGNGEFIEATIRSFAQHAASTDMLVFKHHPLERGHADYASLIRAVAADESVAQRVLYVQGGHVPSLLKRSKGVVTVNSTAGLQALYHGTPVCVTGTAFYARPALVHEFEPDKFWQAPIEPNRSSFTRFYRYMMHTTQINASFYASDDLVPSGLVRRTMRVATKLAGSAAVLAVFDSGGAFATTKLFATWFMRVLQTLN</sequence>
<evidence type="ECO:0000313" key="1">
    <source>
        <dbReference type="EMBL" id="SAL00387.1"/>
    </source>
</evidence>
<organism evidence="1 2">
    <name type="scientific">Caballeronia pedi</name>
    <dbReference type="NCBI Taxonomy" id="1777141"/>
    <lineage>
        <taxon>Bacteria</taxon>
        <taxon>Pseudomonadati</taxon>
        <taxon>Pseudomonadota</taxon>
        <taxon>Betaproteobacteria</taxon>
        <taxon>Burkholderiales</taxon>
        <taxon>Burkholderiaceae</taxon>
        <taxon>Caballeronia</taxon>
    </lineage>
</organism>
<protein>
    <submittedName>
        <fullName evidence="1">Capsule polysaccharide biosynthesis/export protein</fullName>
    </submittedName>
</protein>
<comment type="caution">
    <text evidence="1">The sequence shown here is derived from an EMBL/GenBank/DDBJ whole genome shotgun (WGS) entry which is preliminary data.</text>
</comment>
<dbReference type="STRING" id="1777141.AWB80_07859"/>
<dbReference type="RefSeq" id="WP_061180038.1">
    <property type="nucleotide sequence ID" value="NZ_FCOE02000058.1"/>
</dbReference>
<dbReference type="EMBL" id="FCOE02000058">
    <property type="protein sequence ID" value="SAL00387.1"/>
    <property type="molecule type" value="Genomic_DNA"/>
</dbReference>
<dbReference type="Pfam" id="PF05159">
    <property type="entry name" value="Capsule_synth"/>
    <property type="match status" value="1"/>
</dbReference>
<reference evidence="1" key="1">
    <citation type="submission" date="2016-01" db="EMBL/GenBank/DDBJ databases">
        <authorList>
            <person name="Peeters C."/>
        </authorList>
    </citation>
    <scope>NUCLEOTIDE SEQUENCE [LARGE SCALE GENOMIC DNA]</scope>
    <source>
        <strain evidence="1">LMG 29323</strain>
    </source>
</reference>
<evidence type="ECO:0000313" key="2">
    <source>
        <dbReference type="Proteomes" id="UP000054911"/>
    </source>
</evidence>
<dbReference type="OrthoDB" id="9794206at2"/>